<reference evidence="11" key="1">
    <citation type="submission" date="2016-01" db="EMBL/GenBank/DDBJ databases">
        <title>Candidate chemosensory genes identified in Adelphocoris lineolatus (Goeze) (Hemiptera: Miridae) by antennal transcriptome analysis.</title>
        <authorList>
            <person name="Xiao Y."/>
        </authorList>
    </citation>
    <scope>NUCLEOTIDE SEQUENCE</scope>
</reference>
<dbReference type="GO" id="GO:0007165">
    <property type="term" value="P:signal transduction"/>
    <property type="evidence" value="ECO:0007669"/>
    <property type="project" value="UniProtKB-KW"/>
</dbReference>
<keyword evidence="2" id="KW-1003">Cell membrane</keyword>
<evidence type="ECO:0000256" key="3">
    <source>
        <dbReference type="ARBA" id="ARBA00022606"/>
    </source>
</evidence>
<evidence type="ECO:0000256" key="4">
    <source>
        <dbReference type="ARBA" id="ARBA00022692"/>
    </source>
</evidence>
<evidence type="ECO:0000256" key="10">
    <source>
        <dbReference type="RuleBase" id="RU351113"/>
    </source>
</evidence>
<accession>A0A2I4PH42</accession>
<feature type="transmembrane region" description="Helical" evidence="10">
    <location>
        <begin position="192"/>
        <end position="218"/>
    </location>
</feature>
<keyword evidence="7 10" id="KW-0472">Membrane</keyword>
<sequence length="420" mass="48007">MFGAASEKLGFNERTLEEEDIAFMQFCGLYPLNKFYTIYYFTSTTISLFTLGGMVVRSYLDEEMDVAFETAHVLLIATNMFTQNLISHYCHHIVEMLLRAIDKEFYSYGDTMDEETKKIINELNNEKIARKKMSVKLFKFQVACAGIGVIVKRLLLVLFTDSASKKVDGENWGIYQAPLSIYIPYSNYWGPYLLGMFLSCNSVLTIALTAMGAATTFIRFSEELLQQLQIIKLGLRNVLARAHHLHTIKYGRPYPLVNGETKEDFDKCLSICLIKSVEHHTIVIKLFEEFKKMMKVPLFTVIFDGGALICMSMALLITSESASMKLLMPSFIAAELYYTYIYCAYGEKLTNLFTEIGDQLFLADWLIHQKTMKPYMLIMKAYSFYPKKLTAGGFTTPNLESFGNVLRTAYSLLNFLVTQQ</sequence>
<feature type="transmembrane region" description="Helical" evidence="10">
    <location>
        <begin position="38"/>
        <end position="56"/>
    </location>
</feature>
<dbReference type="EMBL" id="KU523640">
    <property type="protein sequence ID" value="APZ81462.1"/>
    <property type="molecule type" value="mRNA"/>
</dbReference>
<comment type="similarity">
    <text evidence="10">Belongs to the insect chemoreceptor superfamily. Heteromeric odorant receptor channel (TC 1.A.69) family.</text>
</comment>
<dbReference type="InterPro" id="IPR004117">
    <property type="entry name" value="7tm6_olfct_rcpt"/>
</dbReference>
<evidence type="ECO:0000256" key="1">
    <source>
        <dbReference type="ARBA" id="ARBA00004651"/>
    </source>
</evidence>
<dbReference type="GO" id="GO:0005549">
    <property type="term" value="F:odorant binding"/>
    <property type="evidence" value="ECO:0007669"/>
    <property type="project" value="InterPro"/>
</dbReference>
<evidence type="ECO:0000256" key="5">
    <source>
        <dbReference type="ARBA" id="ARBA00022725"/>
    </source>
</evidence>
<evidence type="ECO:0000256" key="2">
    <source>
        <dbReference type="ARBA" id="ARBA00022475"/>
    </source>
</evidence>
<proteinExistence type="evidence at transcript level"/>
<dbReference type="AlphaFoldDB" id="A0A2I4PH42"/>
<feature type="transmembrane region" description="Helical" evidence="10">
    <location>
        <begin position="296"/>
        <end position="317"/>
    </location>
</feature>
<feature type="transmembrane region" description="Helical" evidence="10">
    <location>
        <begin position="137"/>
        <end position="159"/>
    </location>
</feature>
<protein>
    <recommendedName>
        <fullName evidence="10">Odorant receptor</fullName>
    </recommendedName>
</protein>
<dbReference type="PANTHER" id="PTHR21137:SF35">
    <property type="entry name" value="ODORANT RECEPTOR 19A-RELATED"/>
    <property type="match status" value="1"/>
</dbReference>
<comment type="subcellular location">
    <subcellularLocation>
        <location evidence="1 10">Cell membrane</location>
        <topology evidence="1 10">Multi-pass membrane protein</topology>
    </subcellularLocation>
</comment>
<name>A0A2I4PH42_ADELI</name>
<evidence type="ECO:0000256" key="9">
    <source>
        <dbReference type="ARBA" id="ARBA00023224"/>
    </source>
</evidence>
<dbReference type="Pfam" id="PF02949">
    <property type="entry name" value="7tm_6"/>
    <property type="match status" value="1"/>
</dbReference>
<keyword evidence="6 10" id="KW-1133">Transmembrane helix</keyword>
<evidence type="ECO:0000256" key="6">
    <source>
        <dbReference type="ARBA" id="ARBA00022989"/>
    </source>
</evidence>
<keyword evidence="8 10" id="KW-0675">Receptor</keyword>
<keyword evidence="5 10" id="KW-0552">Olfaction</keyword>
<dbReference type="GO" id="GO:0005886">
    <property type="term" value="C:plasma membrane"/>
    <property type="evidence" value="ECO:0007669"/>
    <property type="project" value="UniProtKB-SubCell"/>
</dbReference>
<evidence type="ECO:0000256" key="7">
    <source>
        <dbReference type="ARBA" id="ARBA00023136"/>
    </source>
</evidence>
<keyword evidence="3 10" id="KW-0716">Sensory transduction</keyword>
<organism evidence="11">
    <name type="scientific">Adelphocoris lineolatus</name>
    <name type="common">Alfalfa plant bug</name>
    <dbReference type="NCBI Taxonomy" id="236346"/>
    <lineage>
        <taxon>Eukaryota</taxon>
        <taxon>Metazoa</taxon>
        <taxon>Ecdysozoa</taxon>
        <taxon>Arthropoda</taxon>
        <taxon>Hexapoda</taxon>
        <taxon>Insecta</taxon>
        <taxon>Pterygota</taxon>
        <taxon>Neoptera</taxon>
        <taxon>Paraneoptera</taxon>
        <taxon>Hemiptera</taxon>
        <taxon>Heteroptera</taxon>
        <taxon>Panheteroptera</taxon>
        <taxon>Cimicomorpha</taxon>
        <taxon>Miridae</taxon>
        <taxon>Mirini</taxon>
        <taxon>Adelphocoris</taxon>
    </lineage>
</organism>
<dbReference type="PANTHER" id="PTHR21137">
    <property type="entry name" value="ODORANT RECEPTOR"/>
    <property type="match status" value="1"/>
</dbReference>
<comment type="caution">
    <text evidence="10">Lacks conserved residue(s) required for the propagation of feature annotation.</text>
</comment>
<evidence type="ECO:0000256" key="8">
    <source>
        <dbReference type="ARBA" id="ARBA00023170"/>
    </source>
</evidence>
<dbReference type="GO" id="GO:0004984">
    <property type="term" value="F:olfactory receptor activity"/>
    <property type="evidence" value="ECO:0007669"/>
    <property type="project" value="InterPro"/>
</dbReference>
<keyword evidence="4 10" id="KW-0812">Transmembrane</keyword>
<keyword evidence="9 10" id="KW-0807">Transducer</keyword>
<evidence type="ECO:0000313" key="11">
    <source>
        <dbReference type="EMBL" id="APZ81462.1"/>
    </source>
</evidence>